<organism evidence="5 6">
    <name type="scientific">Algimonas arctica</name>
    <dbReference type="NCBI Taxonomy" id="1479486"/>
    <lineage>
        <taxon>Bacteria</taxon>
        <taxon>Pseudomonadati</taxon>
        <taxon>Pseudomonadota</taxon>
        <taxon>Alphaproteobacteria</taxon>
        <taxon>Maricaulales</taxon>
        <taxon>Robiginitomaculaceae</taxon>
        <taxon>Algimonas</taxon>
    </lineage>
</organism>
<dbReference type="Proteomes" id="UP000634004">
    <property type="component" value="Unassembled WGS sequence"/>
</dbReference>
<feature type="signal peptide" evidence="4">
    <location>
        <begin position="1"/>
        <end position="19"/>
    </location>
</feature>
<evidence type="ECO:0000313" key="5">
    <source>
        <dbReference type="EMBL" id="GHB00213.1"/>
    </source>
</evidence>
<reference evidence="5" key="2">
    <citation type="submission" date="2020-09" db="EMBL/GenBank/DDBJ databases">
        <authorList>
            <person name="Sun Q."/>
            <person name="Kim S."/>
        </authorList>
    </citation>
    <scope>NUCLEOTIDE SEQUENCE</scope>
    <source>
        <strain evidence="5">KCTC 32513</strain>
    </source>
</reference>
<evidence type="ECO:0000313" key="6">
    <source>
        <dbReference type="Proteomes" id="UP000634004"/>
    </source>
</evidence>
<dbReference type="SUPFAM" id="SSF48452">
    <property type="entry name" value="TPR-like"/>
    <property type="match status" value="1"/>
</dbReference>
<keyword evidence="6" id="KW-1185">Reference proteome</keyword>
<sequence length="184" mass="20381">MKTFLLAATIALCPALAHAQMVVLGQGAPQSCYQSAKTGDLGSLSAIRNCTDALDGFLVSQDEAATYVNRGVLQMRRGNHDKAVMDYQSALKIKPDLAEAYINYGAALFYQGEYVRALEAYNTALSLETDKKADALFNRALVYERMDNPKGAYYDLKAALVLRPDWPQARDSLERFTVTRRQQS</sequence>
<dbReference type="Gene3D" id="1.25.40.10">
    <property type="entry name" value="Tetratricopeptide repeat domain"/>
    <property type="match status" value="2"/>
</dbReference>
<dbReference type="SMART" id="SM00028">
    <property type="entry name" value="TPR"/>
    <property type="match status" value="3"/>
</dbReference>
<dbReference type="PANTHER" id="PTHR44858">
    <property type="entry name" value="TETRATRICOPEPTIDE REPEAT PROTEIN 6"/>
    <property type="match status" value="1"/>
</dbReference>
<proteinExistence type="predicted"/>
<dbReference type="InterPro" id="IPR011990">
    <property type="entry name" value="TPR-like_helical_dom_sf"/>
</dbReference>
<dbReference type="PROSITE" id="PS50293">
    <property type="entry name" value="TPR_REGION"/>
    <property type="match status" value="2"/>
</dbReference>
<dbReference type="GO" id="GO:0046813">
    <property type="term" value="P:receptor-mediated virion attachment to host cell"/>
    <property type="evidence" value="ECO:0007669"/>
    <property type="project" value="TreeGrafter"/>
</dbReference>
<keyword evidence="2 3" id="KW-0802">TPR repeat</keyword>
<feature type="repeat" description="TPR" evidence="3">
    <location>
        <begin position="98"/>
        <end position="131"/>
    </location>
</feature>
<dbReference type="Pfam" id="PF13424">
    <property type="entry name" value="TPR_12"/>
    <property type="match status" value="1"/>
</dbReference>
<evidence type="ECO:0000256" key="1">
    <source>
        <dbReference type="ARBA" id="ARBA00022737"/>
    </source>
</evidence>
<comment type="caution">
    <text evidence="5">The sequence shown here is derived from an EMBL/GenBank/DDBJ whole genome shotgun (WGS) entry which is preliminary data.</text>
</comment>
<dbReference type="RefSeq" id="WP_189498730.1">
    <property type="nucleotide sequence ID" value="NZ_BMZH01000010.1"/>
</dbReference>
<dbReference type="AlphaFoldDB" id="A0A8J3CTP3"/>
<keyword evidence="4" id="KW-0732">Signal</keyword>
<feature type="repeat" description="TPR" evidence="3">
    <location>
        <begin position="64"/>
        <end position="97"/>
    </location>
</feature>
<keyword evidence="1" id="KW-0677">Repeat</keyword>
<dbReference type="PROSITE" id="PS50005">
    <property type="entry name" value="TPR"/>
    <property type="match status" value="2"/>
</dbReference>
<evidence type="ECO:0000256" key="4">
    <source>
        <dbReference type="SAM" id="SignalP"/>
    </source>
</evidence>
<evidence type="ECO:0008006" key="7">
    <source>
        <dbReference type="Google" id="ProtNLM"/>
    </source>
</evidence>
<dbReference type="InterPro" id="IPR050498">
    <property type="entry name" value="Ycf3"/>
</dbReference>
<evidence type="ECO:0000256" key="3">
    <source>
        <dbReference type="PROSITE-ProRule" id="PRU00339"/>
    </source>
</evidence>
<dbReference type="InterPro" id="IPR019734">
    <property type="entry name" value="TPR_rpt"/>
</dbReference>
<feature type="chain" id="PRO_5035200062" description="Tetratricopeptide repeat protein" evidence="4">
    <location>
        <begin position="20"/>
        <end position="184"/>
    </location>
</feature>
<evidence type="ECO:0000256" key="2">
    <source>
        <dbReference type="ARBA" id="ARBA00022803"/>
    </source>
</evidence>
<name>A0A8J3CTP3_9PROT</name>
<dbReference type="PANTHER" id="PTHR44858:SF1">
    <property type="entry name" value="UDP-N-ACETYLGLUCOSAMINE--PEPTIDE N-ACETYLGLUCOSAMINYLTRANSFERASE SPINDLY-RELATED"/>
    <property type="match status" value="1"/>
</dbReference>
<dbReference type="EMBL" id="BMZH01000010">
    <property type="protein sequence ID" value="GHB00213.1"/>
    <property type="molecule type" value="Genomic_DNA"/>
</dbReference>
<accession>A0A8J3CTP3</accession>
<gene>
    <name evidence="5" type="ORF">GCM10009069_23800</name>
</gene>
<protein>
    <recommendedName>
        <fullName evidence="7">Tetratricopeptide repeat protein</fullName>
    </recommendedName>
</protein>
<reference evidence="5" key="1">
    <citation type="journal article" date="2014" name="Int. J. Syst. Evol. Microbiol.">
        <title>Complete genome sequence of Corynebacterium casei LMG S-19264T (=DSM 44701T), isolated from a smear-ripened cheese.</title>
        <authorList>
            <consortium name="US DOE Joint Genome Institute (JGI-PGF)"/>
            <person name="Walter F."/>
            <person name="Albersmeier A."/>
            <person name="Kalinowski J."/>
            <person name="Ruckert C."/>
        </authorList>
    </citation>
    <scope>NUCLEOTIDE SEQUENCE</scope>
    <source>
        <strain evidence="5">KCTC 32513</strain>
    </source>
</reference>
<dbReference type="GO" id="GO:0009279">
    <property type="term" value="C:cell outer membrane"/>
    <property type="evidence" value="ECO:0007669"/>
    <property type="project" value="TreeGrafter"/>
</dbReference>